<accession>E4XAD4</accession>
<evidence type="ECO:0000313" key="1">
    <source>
        <dbReference type="EMBL" id="CBY08561.1"/>
    </source>
</evidence>
<gene>
    <name evidence="1" type="ORF">GSOID_T00005138001</name>
</gene>
<dbReference type="Proteomes" id="UP000001307">
    <property type="component" value="Unassembled WGS sequence"/>
</dbReference>
<name>E4XAD4_OIKDI</name>
<protein>
    <submittedName>
        <fullName evidence="1">Uncharacterized protein</fullName>
    </submittedName>
</protein>
<proteinExistence type="predicted"/>
<dbReference type="OrthoDB" id="10312684at2759"/>
<dbReference type="EMBL" id="FN653032">
    <property type="protein sequence ID" value="CBY08561.1"/>
    <property type="molecule type" value="Genomic_DNA"/>
</dbReference>
<keyword evidence="2" id="KW-1185">Reference proteome</keyword>
<organism evidence="1">
    <name type="scientific">Oikopleura dioica</name>
    <name type="common">Tunicate</name>
    <dbReference type="NCBI Taxonomy" id="34765"/>
    <lineage>
        <taxon>Eukaryota</taxon>
        <taxon>Metazoa</taxon>
        <taxon>Chordata</taxon>
        <taxon>Tunicata</taxon>
        <taxon>Appendicularia</taxon>
        <taxon>Copelata</taxon>
        <taxon>Oikopleuridae</taxon>
        <taxon>Oikopleura</taxon>
    </lineage>
</organism>
<evidence type="ECO:0000313" key="2">
    <source>
        <dbReference type="Proteomes" id="UP000001307"/>
    </source>
</evidence>
<dbReference type="AlphaFoldDB" id="E4XAD4"/>
<reference evidence="1" key="1">
    <citation type="journal article" date="2010" name="Science">
        <title>Plasticity of animal genome architecture unmasked by rapid evolution of a pelagic tunicate.</title>
        <authorList>
            <person name="Denoeud F."/>
            <person name="Henriet S."/>
            <person name="Mungpakdee S."/>
            <person name="Aury J.M."/>
            <person name="Da Silva C."/>
            <person name="Brinkmann H."/>
            <person name="Mikhaleva J."/>
            <person name="Olsen L.C."/>
            <person name="Jubin C."/>
            <person name="Canestro C."/>
            <person name="Bouquet J.M."/>
            <person name="Danks G."/>
            <person name="Poulain J."/>
            <person name="Campsteijn C."/>
            <person name="Adamski M."/>
            <person name="Cross I."/>
            <person name="Yadetie F."/>
            <person name="Muffato M."/>
            <person name="Louis A."/>
            <person name="Butcher S."/>
            <person name="Tsagkogeorga G."/>
            <person name="Konrad A."/>
            <person name="Singh S."/>
            <person name="Jensen M.F."/>
            <person name="Cong E.H."/>
            <person name="Eikeseth-Otteraa H."/>
            <person name="Noel B."/>
            <person name="Anthouard V."/>
            <person name="Porcel B.M."/>
            <person name="Kachouri-Lafond R."/>
            <person name="Nishino A."/>
            <person name="Ugolini M."/>
            <person name="Chourrout P."/>
            <person name="Nishida H."/>
            <person name="Aasland R."/>
            <person name="Huzurbazar S."/>
            <person name="Westhof E."/>
            <person name="Delsuc F."/>
            <person name="Lehrach H."/>
            <person name="Reinhardt R."/>
            <person name="Weissenbach J."/>
            <person name="Roy S.W."/>
            <person name="Artiguenave F."/>
            <person name="Postlethwait J.H."/>
            <person name="Manak J.R."/>
            <person name="Thompson E.M."/>
            <person name="Jaillon O."/>
            <person name="Du Pasquier L."/>
            <person name="Boudinot P."/>
            <person name="Liberles D.A."/>
            <person name="Volff J.N."/>
            <person name="Philippe H."/>
            <person name="Lenhard B."/>
            <person name="Roest Crollius H."/>
            <person name="Wincker P."/>
            <person name="Chourrout D."/>
        </authorList>
    </citation>
    <scope>NUCLEOTIDE SEQUENCE [LARGE SCALE GENOMIC DNA]</scope>
</reference>
<dbReference type="InParanoid" id="E4XAD4"/>
<sequence length="235" mass="27078">MKLSRSLLLFLSAYAGKKKKNKERPTDFEINEGLTCKEEHMEFLTDMKPNVKIVRTENDKDAKIFHLECDKKELEPTYNMLRCTPYKPGDEITGEGMRGLKKLNAELWIPKKRQLAKDKINTIDFPIMCIPAGTAARASRCNAKVLKKELQKQITSVKASHYEIVIEHDRALIICKSEESRRKKDKKKNKTTENPNTGLPLLVTCDGIAKWKDGDVFWWRPTYDSAQREIANFAC</sequence>